<evidence type="ECO:0000313" key="4">
    <source>
        <dbReference type="Proteomes" id="UP000321157"/>
    </source>
</evidence>
<reference evidence="3 4" key="1">
    <citation type="submission" date="2019-07" db="EMBL/GenBank/DDBJ databases">
        <title>Whole genome shotgun sequence of Aneurinibacillus danicus NBRC 102444.</title>
        <authorList>
            <person name="Hosoyama A."/>
            <person name="Uohara A."/>
            <person name="Ohji S."/>
            <person name="Ichikawa N."/>
        </authorList>
    </citation>
    <scope>NUCLEOTIDE SEQUENCE [LARGE SCALE GENOMIC DNA]</scope>
    <source>
        <strain evidence="3 4">NBRC 102444</strain>
    </source>
</reference>
<dbReference type="InterPro" id="IPR002818">
    <property type="entry name" value="DJ-1/PfpI"/>
</dbReference>
<accession>A0A511V4C4</accession>
<dbReference type="SUPFAM" id="SSF52317">
    <property type="entry name" value="Class I glutamine amidotransferase-like"/>
    <property type="match status" value="2"/>
</dbReference>
<dbReference type="PANTHER" id="PTHR43130">
    <property type="entry name" value="ARAC-FAMILY TRANSCRIPTIONAL REGULATOR"/>
    <property type="match status" value="1"/>
</dbReference>
<evidence type="ECO:0000256" key="1">
    <source>
        <dbReference type="SAM" id="Phobius"/>
    </source>
</evidence>
<sequence>MKRLFLRLVVYVLIFVVFVGGVGFLGLIRSQKNFYGAIRQEPIPSLQEVQKPTYNPNKPTVAVLLGNETTEASDFMIPYELLSRTGAFNVYAVASDNQVRSLTGGLDLVPHYSFKEMDQLLGKSPDIIAIPFMTMRDEKKYEPIRKWIQQHSNTTLLSICGGSGNLAATGLLKGKSAASHWQSMPDLKRLFPETNWLRDQRYFREGNVVSSAGVSSGIDAVLYVISQKLGEPMAVKIAKEMNYPSYHFVKNPKMDPFDFDMRTYYLNNAFHWSKTKAGVLLYNGVEEMALASVFDIYSDTGTTKVLSISSSEHPVVTKHGLNLISRHLISNAPKLDKMIVPGREAKSLAAEEIKKWNENGNTKEVQFVHSDSPNRFIFEVQLEDLAKQEDLLTAKHAVKRLEYRANDIHLEGKPFPLETYGNMLLTGLLALLVAFYIDRRFIMKKRTSKLEDTSLKIS</sequence>
<evidence type="ECO:0000259" key="2">
    <source>
        <dbReference type="Pfam" id="PF01965"/>
    </source>
</evidence>
<keyword evidence="4" id="KW-1185">Reference proteome</keyword>
<dbReference type="AlphaFoldDB" id="A0A511V4C4"/>
<organism evidence="3 4">
    <name type="scientific">Aneurinibacillus danicus</name>
    <dbReference type="NCBI Taxonomy" id="267746"/>
    <lineage>
        <taxon>Bacteria</taxon>
        <taxon>Bacillati</taxon>
        <taxon>Bacillota</taxon>
        <taxon>Bacilli</taxon>
        <taxon>Bacillales</taxon>
        <taxon>Paenibacillaceae</taxon>
        <taxon>Aneurinibacillus group</taxon>
        <taxon>Aneurinibacillus</taxon>
    </lineage>
</organism>
<comment type="caution">
    <text evidence="3">The sequence shown here is derived from an EMBL/GenBank/DDBJ whole genome shotgun (WGS) entry which is preliminary data.</text>
</comment>
<feature type="transmembrane region" description="Helical" evidence="1">
    <location>
        <begin position="420"/>
        <end position="437"/>
    </location>
</feature>
<keyword evidence="1" id="KW-1133">Transmembrane helix</keyword>
<dbReference type="Gene3D" id="3.40.50.880">
    <property type="match status" value="2"/>
</dbReference>
<feature type="domain" description="DJ-1/PfpI" evidence="2">
    <location>
        <begin position="61"/>
        <end position="224"/>
    </location>
</feature>
<evidence type="ECO:0000313" key="3">
    <source>
        <dbReference type="EMBL" id="GEN32941.1"/>
    </source>
</evidence>
<keyword evidence="1" id="KW-0812">Transmembrane</keyword>
<dbReference type="EMBL" id="BJXX01000016">
    <property type="protein sequence ID" value="GEN32941.1"/>
    <property type="molecule type" value="Genomic_DNA"/>
</dbReference>
<protein>
    <recommendedName>
        <fullName evidence="2">DJ-1/PfpI domain-containing protein</fullName>
    </recommendedName>
</protein>
<feature type="transmembrane region" description="Helical" evidence="1">
    <location>
        <begin position="5"/>
        <end position="28"/>
    </location>
</feature>
<dbReference type="PANTHER" id="PTHR43130:SF3">
    <property type="entry name" value="HTH-TYPE TRANSCRIPTIONAL REGULATOR RV1931C"/>
    <property type="match status" value="1"/>
</dbReference>
<gene>
    <name evidence="3" type="ORF">ADA01nite_04010</name>
</gene>
<proteinExistence type="predicted"/>
<name>A0A511V4C4_9BACL</name>
<keyword evidence="1" id="KW-0472">Membrane</keyword>
<dbReference type="OrthoDB" id="6382410at2"/>
<dbReference type="RefSeq" id="WP_146808239.1">
    <property type="nucleotide sequence ID" value="NZ_BJXX01000016.1"/>
</dbReference>
<dbReference type="Pfam" id="PF01965">
    <property type="entry name" value="DJ-1_PfpI"/>
    <property type="match status" value="1"/>
</dbReference>
<dbReference type="InterPro" id="IPR052158">
    <property type="entry name" value="INH-QAR"/>
</dbReference>
<dbReference type="InterPro" id="IPR029062">
    <property type="entry name" value="Class_I_gatase-like"/>
</dbReference>
<dbReference type="Proteomes" id="UP000321157">
    <property type="component" value="Unassembled WGS sequence"/>
</dbReference>